<name>A0A8H3UD56_VENIN</name>
<gene>
    <name evidence="1" type="ORF">BLS_006365</name>
</gene>
<dbReference type="AlphaFoldDB" id="A0A8H3UD56"/>
<comment type="caution">
    <text evidence="1">The sequence shown here is derived from an EMBL/GenBank/DDBJ whole genome shotgun (WGS) entry which is preliminary data.</text>
</comment>
<reference evidence="1 2" key="1">
    <citation type="submission" date="2019-11" db="EMBL/GenBank/DDBJ databases">
        <title>Venturia inaequalis Genome Resource.</title>
        <authorList>
            <person name="Lichtner F.J."/>
        </authorList>
    </citation>
    <scope>NUCLEOTIDE SEQUENCE [LARGE SCALE GENOMIC DNA]</scope>
    <source>
        <strain evidence="1">Bline_iso_100314</strain>
    </source>
</reference>
<proteinExistence type="predicted"/>
<accession>A0A8H3UD56</accession>
<organism evidence="1 2">
    <name type="scientific">Venturia inaequalis</name>
    <name type="common">Apple scab fungus</name>
    <dbReference type="NCBI Taxonomy" id="5025"/>
    <lineage>
        <taxon>Eukaryota</taxon>
        <taxon>Fungi</taxon>
        <taxon>Dikarya</taxon>
        <taxon>Ascomycota</taxon>
        <taxon>Pezizomycotina</taxon>
        <taxon>Dothideomycetes</taxon>
        <taxon>Pleosporomycetidae</taxon>
        <taxon>Venturiales</taxon>
        <taxon>Venturiaceae</taxon>
        <taxon>Venturia</taxon>
    </lineage>
</organism>
<sequence>MSASTPTLLGIPQELRDKIFRNILKHDGNLVPIAQDRAQATRQISQPCSHQGCSDKNTCGHYKIIREMQRLPKYEELVDPRILFVSTNIRYQAQKILFGENVFLIDTYKATTEFNRFDLTASLSVLKLAPRLRFNISLPSNRLPEIMDFLASHPGIRNLEFVVNLPAWSPSKSYQDLQRLLSELSGLKDIKVSCKVRLAVLLDGEPGIPRDHWSEYNWPDVDGHNSYWYIVGIEKLFAQLEAMEKEMLV</sequence>
<evidence type="ECO:0000313" key="1">
    <source>
        <dbReference type="EMBL" id="KAE9967453.1"/>
    </source>
</evidence>
<protein>
    <submittedName>
        <fullName evidence="1">Uncharacterized protein</fullName>
    </submittedName>
</protein>
<dbReference type="EMBL" id="WNWQ01000467">
    <property type="protein sequence ID" value="KAE9967453.1"/>
    <property type="molecule type" value="Genomic_DNA"/>
</dbReference>
<dbReference type="Proteomes" id="UP000433883">
    <property type="component" value="Unassembled WGS sequence"/>
</dbReference>
<evidence type="ECO:0000313" key="2">
    <source>
        <dbReference type="Proteomes" id="UP000433883"/>
    </source>
</evidence>